<organism evidence="1 2">
    <name type="scientific">Streptomyces malaysiensis</name>
    <dbReference type="NCBI Taxonomy" id="92644"/>
    <lineage>
        <taxon>Bacteria</taxon>
        <taxon>Bacillati</taxon>
        <taxon>Actinomycetota</taxon>
        <taxon>Actinomycetes</taxon>
        <taxon>Kitasatosporales</taxon>
        <taxon>Streptomycetaceae</taxon>
        <taxon>Streptomyces</taxon>
        <taxon>Streptomyces violaceusniger group</taxon>
    </lineage>
</organism>
<proteinExistence type="predicted"/>
<dbReference type="AlphaFoldDB" id="A0A7X5X7L7"/>
<name>A0A7X5X7L7_STRMQ</name>
<comment type="caution">
    <text evidence="1">The sequence shown here is derived from an EMBL/GenBank/DDBJ whole genome shotgun (WGS) entry which is preliminary data.</text>
</comment>
<protein>
    <submittedName>
        <fullName evidence="1">Uncharacterized protein</fullName>
    </submittedName>
</protein>
<dbReference type="Proteomes" id="UP000536624">
    <property type="component" value="Unassembled WGS sequence"/>
</dbReference>
<accession>A0A7X5X7L7</accession>
<gene>
    <name evidence="1" type="ORF">SMALB_6180</name>
</gene>
<reference evidence="1 2" key="1">
    <citation type="submission" date="2020-02" db="EMBL/GenBank/DDBJ databases">
        <title>Streptomyces malaysiensis DSM14702 (JHCC583434, PFL_A843) Genome sequencing and assembly.</title>
        <authorList>
            <person name="Samborskyy M."/>
        </authorList>
    </citation>
    <scope>NUCLEOTIDE SEQUENCE [LARGE SCALE GENOMIC DNA]</scope>
    <source>
        <strain evidence="1 2">DSM 14702</strain>
    </source>
</reference>
<dbReference type="EMBL" id="JAALLH010000001">
    <property type="protein sequence ID" value="NIY68098.1"/>
    <property type="molecule type" value="Genomic_DNA"/>
</dbReference>
<sequence length="71" mass="8324">MDYGREDQEFQICFQCYQGPAGLEYVAAAYEELGARADSDADLSNEFLYHYADVAYGEAYWISKKYDQKWR</sequence>
<evidence type="ECO:0000313" key="2">
    <source>
        <dbReference type="Proteomes" id="UP000536624"/>
    </source>
</evidence>
<evidence type="ECO:0000313" key="1">
    <source>
        <dbReference type="EMBL" id="NIY68098.1"/>
    </source>
</evidence>